<dbReference type="Pfam" id="PF13377">
    <property type="entry name" value="Peripla_BP_3"/>
    <property type="match status" value="1"/>
</dbReference>
<keyword evidence="3" id="KW-0804">Transcription</keyword>
<dbReference type="Gene3D" id="1.10.260.40">
    <property type="entry name" value="lambda repressor-like DNA-binding domains"/>
    <property type="match status" value="1"/>
</dbReference>
<dbReference type="GO" id="GO:0003700">
    <property type="term" value="F:DNA-binding transcription factor activity"/>
    <property type="evidence" value="ECO:0007669"/>
    <property type="project" value="TreeGrafter"/>
</dbReference>
<evidence type="ECO:0000313" key="6">
    <source>
        <dbReference type="Proteomes" id="UP000216215"/>
    </source>
</evidence>
<feature type="domain" description="HTH lacI-type" evidence="4">
    <location>
        <begin position="2"/>
        <end position="57"/>
    </location>
</feature>
<gene>
    <name evidence="5" type="ORF">CIT25_08215</name>
</gene>
<dbReference type="SMART" id="SM00354">
    <property type="entry name" value="HTH_LACI"/>
    <property type="match status" value="1"/>
</dbReference>
<dbReference type="CDD" id="cd06279">
    <property type="entry name" value="PBP1_LacI-like"/>
    <property type="match status" value="1"/>
</dbReference>
<evidence type="ECO:0000256" key="1">
    <source>
        <dbReference type="ARBA" id="ARBA00023015"/>
    </source>
</evidence>
<dbReference type="Gene3D" id="3.40.50.2300">
    <property type="match status" value="2"/>
</dbReference>
<dbReference type="AlphaFoldDB" id="A0AB36RDY6"/>
<dbReference type="Pfam" id="PF00356">
    <property type="entry name" value="LacI"/>
    <property type="match status" value="1"/>
</dbReference>
<protein>
    <recommendedName>
        <fullName evidence="4">HTH lacI-type domain-containing protein</fullName>
    </recommendedName>
</protein>
<dbReference type="InterPro" id="IPR028082">
    <property type="entry name" value="Peripla_BP_I"/>
</dbReference>
<accession>A0AB36RDY6</accession>
<evidence type="ECO:0000313" key="5">
    <source>
        <dbReference type="EMBL" id="PAQ02609.1"/>
    </source>
</evidence>
<evidence type="ECO:0000256" key="3">
    <source>
        <dbReference type="ARBA" id="ARBA00023163"/>
    </source>
</evidence>
<reference evidence="6" key="1">
    <citation type="submission" date="2017-08" db="EMBL/GenBank/DDBJ databases">
        <title>Mesorhizobium wenxinae sp. nov., a novel rhizobial species isolated from root nodules of chickpea (Cicer arietinum L.).</title>
        <authorList>
            <person name="Zhang J."/>
        </authorList>
    </citation>
    <scope>NUCLEOTIDE SEQUENCE [LARGE SCALE GENOMIC DNA]</scope>
    <source>
        <strain evidence="6">USDA 3392</strain>
    </source>
</reference>
<evidence type="ECO:0000256" key="2">
    <source>
        <dbReference type="ARBA" id="ARBA00023125"/>
    </source>
</evidence>
<dbReference type="InterPro" id="IPR000843">
    <property type="entry name" value="HTH_LacI"/>
</dbReference>
<proteinExistence type="predicted"/>
<comment type="caution">
    <text evidence="5">The sequence shown here is derived from an EMBL/GenBank/DDBJ whole genome shotgun (WGS) entry which is preliminary data.</text>
</comment>
<evidence type="ECO:0000259" key="4">
    <source>
        <dbReference type="PROSITE" id="PS50932"/>
    </source>
</evidence>
<keyword evidence="1" id="KW-0805">Transcription regulation</keyword>
<dbReference type="GO" id="GO:0000976">
    <property type="term" value="F:transcription cis-regulatory region binding"/>
    <property type="evidence" value="ECO:0007669"/>
    <property type="project" value="TreeGrafter"/>
</dbReference>
<keyword evidence="6" id="KW-1185">Reference proteome</keyword>
<dbReference type="EMBL" id="NPKI01000012">
    <property type="protein sequence ID" value="PAQ02609.1"/>
    <property type="molecule type" value="Genomic_DNA"/>
</dbReference>
<dbReference type="CDD" id="cd01392">
    <property type="entry name" value="HTH_LacI"/>
    <property type="match status" value="1"/>
</dbReference>
<dbReference type="SUPFAM" id="SSF53822">
    <property type="entry name" value="Periplasmic binding protein-like I"/>
    <property type="match status" value="1"/>
</dbReference>
<sequence length="349" mass="37003">MPTLADVGKAAGVSRGTVSNVFNRPELVRPELRERVEAAARALGFGGPDPKGRLLRDGKFNAIGFMPPGAYAIAEVMRSPYGRELVLGASLACDEAGTTLSLVNGTDNTRFASIREALVDGFILGHSADIGLITSAQRRRLPFVILESDAGPDINSIKIDGRSGAVAAVRHLTELGHRHFGILSIRRTPGPPIVHMPGQAKRPLLAGFPLDDERLDGFKQGLAEANLSIDDVPIIETTPGDPSVGAVVFDNVPEATAILTMSDWQAITILDEAVRRGIEVPGHVSVIGFDGTAESARTTPPLTTIAHDVIGKGRLAARMVLDNEPPRQVVLAVELVVRASTAAPRAKIR</sequence>
<dbReference type="RefSeq" id="WP_095484074.1">
    <property type="nucleotide sequence ID" value="NZ_CP088151.1"/>
</dbReference>
<dbReference type="SUPFAM" id="SSF47413">
    <property type="entry name" value="lambda repressor-like DNA-binding domains"/>
    <property type="match status" value="1"/>
</dbReference>
<dbReference type="PANTHER" id="PTHR30146:SF138">
    <property type="entry name" value="TRANSCRIPTIONAL REGULATORY PROTEIN"/>
    <property type="match status" value="1"/>
</dbReference>
<organism evidence="5 6">
    <name type="scientific">Mesorhizobium mediterraneum</name>
    <dbReference type="NCBI Taxonomy" id="43617"/>
    <lineage>
        <taxon>Bacteria</taxon>
        <taxon>Pseudomonadati</taxon>
        <taxon>Pseudomonadota</taxon>
        <taxon>Alphaproteobacteria</taxon>
        <taxon>Hyphomicrobiales</taxon>
        <taxon>Phyllobacteriaceae</taxon>
        <taxon>Mesorhizobium</taxon>
    </lineage>
</organism>
<keyword evidence="2" id="KW-0238">DNA-binding</keyword>
<dbReference type="InterPro" id="IPR046335">
    <property type="entry name" value="LacI/GalR-like_sensor"/>
</dbReference>
<dbReference type="InterPro" id="IPR010982">
    <property type="entry name" value="Lambda_DNA-bd_dom_sf"/>
</dbReference>
<dbReference type="Proteomes" id="UP000216215">
    <property type="component" value="Unassembled WGS sequence"/>
</dbReference>
<name>A0AB36RDY6_9HYPH</name>
<dbReference type="PROSITE" id="PS50932">
    <property type="entry name" value="HTH_LACI_2"/>
    <property type="match status" value="1"/>
</dbReference>
<dbReference type="PANTHER" id="PTHR30146">
    <property type="entry name" value="LACI-RELATED TRANSCRIPTIONAL REPRESSOR"/>
    <property type="match status" value="1"/>
</dbReference>